<dbReference type="GO" id="GO:0003676">
    <property type="term" value="F:nucleic acid binding"/>
    <property type="evidence" value="ECO:0007669"/>
    <property type="project" value="InterPro"/>
</dbReference>
<evidence type="ECO:0000313" key="3">
    <source>
        <dbReference type="Proteomes" id="UP000478052"/>
    </source>
</evidence>
<dbReference type="PANTHER" id="PTHR37984">
    <property type="entry name" value="PROTEIN CBG26694"/>
    <property type="match status" value="1"/>
</dbReference>
<evidence type="ECO:0000313" key="2">
    <source>
        <dbReference type="EMBL" id="KAF0702823.1"/>
    </source>
</evidence>
<dbReference type="InterPro" id="IPR012337">
    <property type="entry name" value="RNaseH-like_sf"/>
</dbReference>
<dbReference type="InterPro" id="IPR036397">
    <property type="entry name" value="RNaseH_sf"/>
</dbReference>
<dbReference type="Proteomes" id="UP000478052">
    <property type="component" value="Unassembled WGS sequence"/>
</dbReference>
<name>A0A6G0VN87_APHCR</name>
<dbReference type="SUPFAM" id="SSF53098">
    <property type="entry name" value="Ribonuclease H-like"/>
    <property type="match status" value="1"/>
</dbReference>
<protein>
    <submittedName>
        <fullName evidence="2">KRAB-A domain-containing protein 2-like</fullName>
    </submittedName>
</protein>
<dbReference type="GO" id="GO:0015074">
    <property type="term" value="P:DNA integration"/>
    <property type="evidence" value="ECO:0007669"/>
    <property type="project" value="InterPro"/>
</dbReference>
<dbReference type="InterPro" id="IPR001584">
    <property type="entry name" value="Integrase_cat-core"/>
</dbReference>
<reference evidence="2 3" key="1">
    <citation type="submission" date="2019-08" db="EMBL/GenBank/DDBJ databases">
        <title>Whole genome of Aphis craccivora.</title>
        <authorList>
            <person name="Voronova N.V."/>
            <person name="Shulinski R.S."/>
            <person name="Bandarenka Y.V."/>
            <person name="Zhorov D.G."/>
            <person name="Warner D."/>
        </authorList>
    </citation>
    <scope>NUCLEOTIDE SEQUENCE [LARGE SCALE GENOMIC DNA]</scope>
    <source>
        <strain evidence="2">180601</strain>
        <tissue evidence="2">Whole Body</tissue>
    </source>
</reference>
<dbReference type="PANTHER" id="PTHR37984:SF5">
    <property type="entry name" value="PROTEIN NYNRIN-LIKE"/>
    <property type="match status" value="1"/>
</dbReference>
<organism evidence="2 3">
    <name type="scientific">Aphis craccivora</name>
    <name type="common">Cowpea aphid</name>
    <dbReference type="NCBI Taxonomy" id="307492"/>
    <lineage>
        <taxon>Eukaryota</taxon>
        <taxon>Metazoa</taxon>
        <taxon>Ecdysozoa</taxon>
        <taxon>Arthropoda</taxon>
        <taxon>Hexapoda</taxon>
        <taxon>Insecta</taxon>
        <taxon>Pterygota</taxon>
        <taxon>Neoptera</taxon>
        <taxon>Paraneoptera</taxon>
        <taxon>Hemiptera</taxon>
        <taxon>Sternorrhyncha</taxon>
        <taxon>Aphidomorpha</taxon>
        <taxon>Aphidoidea</taxon>
        <taxon>Aphididae</taxon>
        <taxon>Aphidini</taxon>
        <taxon>Aphis</taxon>
        <taxon>Aphis</taxon>
    </lineage>
</organism>
<dbReference type="AlphaFoldDB" id="A0A6G0VN87"/>
<dbReference type="InterPro" id="IPR050951">
    <property type="entry name" value="Retrovirus_Pol_polyprotein"/>
</dbReference>
<dbReference type="OrthoDB" id="10041064at2759"/>
<dbReference type="EMBL" id="VUJU01014149">
    <property type="protein sequence ID" value="KAF0702823.1"/>
    <property type="molecule type" value="Genomic_DNA"/>
</dbReference>
<proteinExistence type="predicted"/>
<keyword evidence="3" id="KW-1185">Reference proteome</keyword>
<comment type="caution">
    <text evidence="2">The sequence shown here is derived from an EMBL/GenBank/DDBJ whole genome shotgun (WGS) entry which is preliminary data.</text>
</comment>
<dbReference type="PROSITE" id="PS50994">
    <property type="entry name" value="INTEGRASE"/>
    <property type="match status" value="1"/>
</dbReference>
<gene>
    <name evidence="2" type="ORF">FWK35_00035830</name>
</gene>
<accession>A0A6G0VN87</accession>
<sequence>MAIQKEYYIPRPAIKIFLTVCQTCSRKKSMNRKLVIKPITSNDFNERGQVDLIDFQSVPDRKYKWILNYQDHNTKCISLRPMESKRAIEVSTHLQSIFLTFGAPSILQSDNGREFVNCVIDELKQLWPECVIVHGRPRHPQSQGSIERANQDVEHMLRAWMQDNVSPYNALFGNDPKVGLTSSRLPNNFVKTITTEEEIEKIEEILQCSTVNYTCDICIIEINEVENQDEAGSIMCNLCRKKDQIKMHRKKGSDGIKKFAEKMLQTSHAAVLDFEVNDCVVMAVPKVDRGPTDPPNIICLVVEKKNKLYKLGTKHGMIKGWYGGDCLKKCETFLKSDEILLDKELTVRETVTVITEGQGFSSCSCKSKSPCQTSRCACFKKKVLCNSRCHNSQPCKNKE</sequence>
<evidence type="ECO:0000259" key="1">
    <source>
        <dbReference type="PROSITE" id="PS50994"/>
    </source>
</evidence>
<feature type="domain" description="Integrase catalytic" evidence="1">
    <location>
        <begin position="34"/>
        <end position="158"/>
    </location>
</feature>
<feature type="non-terminal residue" evidence="2">
    <location>
        <position position="399"/>
    </location>
</feature>
<dbReference type="Gene3D" id="3.30.420.10">
    <property type="entry name" value="Ribonuclease H-like superfamily/Ribonuclease H"/>
    <property type="match status" value="1"/>
</dbReference>